<feature type="transmembrane region" description="Helical" evidence="7">
    <location>
        <begin position="163"/>
        <end position="187"/>
    </location>
</feature>
<sequence>MTHNSIRIQKETSTIIQFVLPALIVLSVFVFIPILQTIAMSFQQWSLDASAKNHPFIGLKNYFDIVGLSQFKTMGAATAGYTVLCVFGKMIIGLLVALLLNKDFRGRPIVRGLMLIPWAMPSVVVCNIFLIALDPNYGILSALISKLPFVHEQFQVFNGKGSAFAAVTLIGIWKNFPFIALMLLAALGGIPHDYYDAAAIDGAGIFKRFRYITWPQIKPIWNTLLILQILWTIKEFELVYLITKGGPDNATGVIGIDIYLNAFRFYKVGMACAEGVLLLVFCLIFSLIYFHNQSKEDAL</sequence>
<evidence type="ECO:0000259" key="8">
    <source>
        <dbReference type="PROSITE" id="PS50928"/>
    </source>
</evidence>
<dbReference type="CDD" id="cd06261">
    <property type="entry name" value="TM_PBP2"/>
    <property type="match status" value="1"/>
</dbReference>
<dbReference type="OrthoDB" id="368671at2"/>
<keyword evidence="2 7" id="KW-0813">Transport</keyword>
<keyword evidence="12" id="KW-1185">Reference proteome</keyword>
<feature type="transmembrane region" description="Helical" evidence="7">
    <location>
        <begin position="112"/>
        <end position="133"/>
    </location>
</feature>
<dbReference type="PANTHER" id="PTHR43005">
    <property type="entry name" value="BLR7065 PROTEIN"/>
    <property type="match status" value="1"/>
</dbReference>
<comment type="subcellular location">
    <subcellularLocation>
        <location evidence="1 7">Cell membrane</location>
        <topology evidence="1 7">Multi-pass membrane protein</topology>
    </subcellularLocation>
</comment>
<evidence type="ECO:0000256" key="7">
    <source>
        <dbReference type="RuleBase" id="RU363032"/>
    </source>
</evidence>
<evidence type="ECO:0000256" key="2">
    <source>
        <dbReference type="ARBA" id="ARBA00022448"/>
    </source>
</evidence>
<dbReference type="PATRIC" id="fig|1125725.3.peg.431"/>
<protein>
    <submittedName>
        <fullName evidence="9">ABC transporter, permease protein</fullName>
    </submittedName>
</protein>
<feature type="domain" description="ABC transmembrane type-1" evidence="8">
    <location>
        <begin position="75"/>
        <end position="289"/>
    </location>
</feature>
<dbReference type="SUPFAM" id="SSF161098">
    <property type="entry name" value="MetI-like"/>
    <property type="match status" value="1"/>
</dbReference>
<accession>U2MLV1</accession>
<reference evidence="11 12" key="1">
    <citation type="submission" date="2013-08" db="EMBL/GenBank/DDBJ databases">
        <authorList>
            <person name="Durkin A.S."/>
            <person name="Haft D.R."/>
            <person name="McCorrison J."/>
            <person name="Torralba M."/>
            <person name="Gillis M."/>
            <person name="Haft D.H."/>
            <person name="Methe B."/>
            <person name="Sutton G."/>
            <person name="Nelson K.E."/>
        </authorList>
    </citation>
    <scope>NUCLEOTIDE SEQUENCE [LARGE SCALE GENOMIC DNA]</scope>
    <source>
        <strain evidence="10 12">ATCC 35536</strain>
        <strain evidence="9 11">VPI DR56BR1116</strain>
    </source>
</reference>
<dbReference type="Gene3D" id="1.10.3720.10">
    <property type="entry name" value="MetI-like"/>
    <property type="match status" value="1"/>
</dbReference>
<keyword evidence="4 7" id="KW-0812">Transmembrane</keyword>
<evidence type="ECO:0000313" key="10">
    <source>
        <dbReference type="EMBL" id="ERK02635.1"/>
    </source>
</evidence>
<dbReference type="EMBL" id="AUZJ01000009">
    <property type="protein sequence ID" value="ERF61652.1"/>
    <property type="molecule type" value="Genomic_DNA"/>
</dbReference>
<proteinExistence type="inferred from homology"/>
<evidence type="ECO:0000313" key="12">
    <source>
        <dbReference type="Proteomes" id="UP000016646"/>
    </source>
</evidence>
<dbReference type="Pfam" id="PF00528">
    <property type="entry name" value="BPD_transp_1"/>
    <property type="match status" value="1"/>
</dbReference>
<dbReference type="STRING" id="1125725.HMPREF1325_2364"/>
<organism evidence="9 11">
    <name type="scientific">Treponema socranskii subsp. socranskii VPI DR56BR1116 = ATCC 35536</name>
    <dbReference type="NCBI Taxonomy" id="1125725"/>
    <lineage>
        <taxon>Bacteria</taxon>
        <taxon>Pseudomonadati</taxon>
        <taxon>Spirochaetota</taxon>
        <taxon>Spirochaetia</taxon>
        <taxon>Spirochaetales</taxon>
        <taxon>Treponemataceae</taxon>
        <taxon>Treponema</taxon>
    </lineage>
</organism>
<keyword evidence="3" id="KW-1003">Cell membrane</keyword>
<dbReference type="InterPro" id="IPR000515">
    <property type="entry name" value="MetI-like"/>
</dbReference>
<dbReference type="Proteomes" id="UP000016646">
    <property type="component" value="Unassembled WGS sequence"/>
</dbReference>
<comment type="similarity">
    <text evidence="7">Belongs to the binding-protein-dependent transport system permease family.</text>
</comment>
<evidence type="ECO:0000256" key="4">
    <source>
        <dbReference type="ARBA" id="ARBA00022692"/>
    </source>
</evidence>
<dbReference type="GO" id="GO:0005886">
    <property type="term" value="C:plasma membrane"/>
    <property type="evidence" value="ECO:0007669"/>
    <property type="project" value="UniProtKB-SubCell"/>
</dbReference>
<name>U2MLV1_TRESO</name>
<dbReference type="EMBL" id="AVQI01000050">
    <property type="protein sequence ID" value="ERK02635.1"/>
    <property type="molecule type" value="Genomic_DNA"/>
</dbReference>
<dbReference type="PANTHER" id="PTHR43005:SF1">
    <property type="entry name" value="SPERMIDINE_PUTRESCINE TRANSPORT SYSTEM PERMEASE PROTEIN"/>
    <property type="match status" value="1"/>
</dbReference>
<keyword evidence="6 7" id="KW-0472">Membrane</keyword>
<feature type="transmembrane region" description="Helical" evidence="7">
    <location>
        <begin position="79"/>
        <end position="100"/>
    </location>
</feature>
<dbReference type="InterPro" id="IPR035906">
    <property type="entry name" value="MetI-like_sf"/>
</dbReference>
<evidence type="ECO:0000313" key="11">
    <source>
        <dbReference type="Proteomes" id="UP000016412"/>
    </source>
</evidence>
<evidence type="ECO:0000256" key="6">
    <source>
        <dbReference type="ARBA" id="ARBA00023136"/>
    </source>
</evidence>
<keyword evidence="5 7" id="KW-1133">Transmembrane helix</keyword>
<dbReference type="RefSeq" id="WP_021329528.1">
    <property type="nucleotide sequence ID" value="NZ_AUZJ01000009.1"/>
</dbReference>
<feature type="transmembrane region" description="Helical" evidence="7">
    <location>
        <begin position="268"/>
        <end position="290"/>
    </location>
</feature>
<dbReference type="Proteomes" id="UP000016412">
    <property type="component" value="Unassembled WGS sequence"/>
</dbReference>
<feature type="transmembrane region" description="Helical" evidence="7">
    <location>
        <begin position="12"/>
        <end position="35"/>
    </location>
</feature>
<evidence type="ECO:0000256" key="3">
    <source>
        <dbReference type="ARBA" id="ARBA00022475"/>
    </source>
</evidence>
<evidence type="ECO:0000256" key="5">
    <source>
        <dbReference type="ARBA" id="ARBA00022989"/>
    </source>
</evidence>
<evidence type="ECO:0000313" key="9">
    <source>
        <dbReference type="EMBL" id="ERF61652.1"/>
    </source>
</evidence>
<dbReference type="PROSITE" id="PS50928">
    <property type="entry name" value="ABC_TM1"/>
    <property type="match status" value="1"/>
</dbReference>
<dbReference type="eggNOG" id="COG1175">
    <property type="taxonomic scope" value="Bacteria"/>
</dbReference>
<evidence type="ECO:0000256" key="1">
    <source>
        <dbReference type="ARBA" id="ARBA00004651"/>
    </source>
</evidence>
<dbReference type="AlphaFoldDB" id="U2MLV1"/>
<comment type="caution">
    <text evidence="9">The sequence shown here is derived from an EMBL/GenBank/DDBJ whole genome shotgun (WGS) entry which is preliminary data.</text>
</comment>
<gene>
    <name evidence="10" type="ORF">HMPREF0860_0117</name>
    <name evidence="9" type="ORF">HMPREF1325_2364</name>
</gene>
<dbReference type="GO" id="GO:0055085">
    <property type="term" value="P:transmembrane transport"/>
    <property type="evidence" value="ECO:0007669"/>
    <property type="project" value="InterPro"/>
</dbReference>